<dbReference type="Proteomes" id="UP000298652">
    <property type="component" value="Chromosome 9"/>
</dbReference>
<gene>
    <name evidence="1" type="ORF">SEVIR_9G397800v2</name>
</gene>
<dbReference type="PANTHER" id="PTHR33098">
    <property type="entry name" value="COTTON FIBER (DUF761)"/>
    <property type="match status" value="1"/>
</dbReference>
<dbReference type="AlphaFoldDB" id="A0A4U6T4F4"/>
<dbReference type="PANTHER" id="PTHR33098:SF44">
    <property type="entry name" value="DUF4408 DOMAIN-CONTAINING PROTEIN"/>
    <property type="match status" value="1"/>
</dbReference>
<name>A0A4U6T4F4_SETVI</name>
<accession>A0A4U6T4F4</accession>
<organism evidence="1 2">
    <name type="scientific">Setaria viridis</name>
    <name type="common">Green bristlegrass</name>
    <name type="synonym">Setaria italica subsp. viridis</name>
    <dbReference type="NCBI Taxonomy" id="4556"/>
    <lineage>
        <taxon>Eukaryota</taxon>
        <taxon>Viridiplantae</taxon>
        <taxon>Streptophyta</taxon>
        <taxon>Embryophyta</taxon>
        <taxon>Tracheophyta</taxon>
        <taxon>Spermatophyta</taxon>
        <taxon>Magnoliopsida</taxon>
        <taxon>Liliopsida</taxon>
        <taxon>Poales</taxon>
        <taxon>Poaceae</taxon>
        <taxon>PACMAD clade</taxon>
        <taxon>Panicoideae</taxon>
        <taxon>Panicodae</taxon>
        <taxon>Paniceae</taxon>
        <taxon>Cenchrinae</taxon>
        <taxon>Setaria</taxon>
    </lineage>
</organism>
<proteinExistence type="predicted"/>
<sequence>MGGGSGGVAVAGGGAEAGAARVARVASSRALLCTLSLAVNCLRVVQLLAADHAPLFEYAPPARGAAAAAGNDGHDDELERKEVVCIERTRSEAATELAPSSRCPRTRRMWRAAAAEESALAHDVVIPPLAPTARRRWRGRPASAPVPGSVPTVEVDARADDFIQRFREQPRLQRLDSILRYRDTLTHRGQ</sequence>
<reference evidence="1" key="1">
    <citation type="submission" date="2019-03" db="EMBL/GenBank/DDBJ databases">
        <title>WGS assembly of Setaria viridis.</title>
        <authorList>
            <person name="Huang P."/>
            <person name="Jenkins J."/>
            <person name="Grimwood J."/>
            <person name="Barry K."/>
            <person name="Healey A."/>
            <person name="Mamidi S."/>
            <person name="Sreedasyam A."/>
            <person name="Shu S."/>
            <person name="Feldman M."/>
            <person name="Wu J."/>
            <person name="Yu Y."/>
            <person name="Chen C."/>
            <person name="Johnson J."/>
            <person name="Rokhsar D."/>
            <person name="Baxter I."/>
            <person name="Schmutz J."/>
            <person name="Brutnell T."/>
            <person name="Kellogg E."/>
        </authorList>
    </citation>
    <scope>NUCLEOTIDE SEQUENCE [LARGE SCALE GENOMIC DNA]</scope>
</reference>
<dbReference type="EMBL" id="CM016560">
    <property type="protein sequence ID" value="TKV95961.1"/>
    <property type="molecule type" value="Genomic_DNA"/>
</dbReference>
<evidence type="ECO:0000313" key="2">
    <source>
        <dbReference type="Proteomes" id="UP000298652"/>
    </source>
</evidence>
<dbReference type="Gramene" id="TKV95961">
    <property type="protein sequence ID" value="TKV95961"/>
    <property type="gene ID" value="SEVIR_9G397800v2"/>
</dbReference>
<dbReference type="Pfam" id="PF05553">
    <property type="entry name" value="DUF761"/>
    <property type="match status" value="1"/>
</dbReference>
<protein>
    <submittedName>
        <fullName evidence="1">Uncharacterized protein</fullName>
    </submittedName>
</protein>
<evidence type="ECO:0000313" key="1">
    <source>
        <dbReference type="EMBL" id="TKV95961.1"/>
    </source>
</evidence>
<dbReference type="InterPro" id="IPR008480">
    <property type="entry name" value="DUF761_pln"/>
</dbReference>
<keyword evidence="2" id="KW-1185">Reference proteome</keyword>